<dbReference type="AlphaFoldDB" id="A0A9D2J8Q5"/>
<evidence type="ECO:0000313" key="7">
    <source>
        <dbReference type="EMBL" id="HIZ40628.1"/>
    </source>
</evidence>
<dbReference type="Gene3D" id="1.10.10.10">
    <property type="entry name" value="Winged helix-like DNA-binding domain superfamily/Winged helix DNA-binding domain"/>
    <property type="match status" value="1"/>
</dbReference>
<dbReference type="SUPFAM" id="SSF53383">
    <property type="entry name" value="PLP-dependent transferases"/>
    <property type="match status" value="1"/>
</dbReference>
<dbReference type="InterPro" id="IPR015424">
    <property type="entry name" value="PyrdxlP-dep_Trfase"/>
</dbReference>
<accession>A0A9D2J8Q5</accession>
<feature type="domain" description="HTH gntR-type" evidence="6">
    <location>
        <begin position="12"/>
        <end position="80"/>
    </location>
</feature>
<organism evidence="7 8">
    <name type="scientific">Candidatus Anaerobutyricum stercoris</name>
    <dbReference type="NCBI Taxonomy" id="2838457"/>
    <lineage>
        <taxon>Bacteria</taxon>
        <taxon>Bacillati</taxon>
        <taxon>Bacillota</taxon>
        <taxon>Clostridia</taxon>
        <taxon>Lachnospirales</taxon>
        <taxon>Lachnospiraceae</taxon>
        <taxon>Anaerobutyricum</taxon>
    </lineage>
</organism>
<dbReference type="PANTHER" id="PTHR46577:SF1">
    <property type="entry name" value="HTH-TYPE TRANSCRIPTIONAL REGULATORY PROTEIN GABR"/>
    <property type="match status" value="1"/>
</dbReference>
<dbReference type="InterPro" id="IPR015421">
    <property type="entry name" value="PyrdxlP-dep_Trfase_major"/>
</dbReference>
<evidence type="ECO:0000259" key="6">
    <source>
        <dbReference type="PROSITE" id="PS50949"/>
    </source>
</evidence>
<keyword evidence="4" id="KW-0238">DNA-binding</keyword>
<dbReference type="Proteomes" id="UP000824049">
    <property type="component" value="Unassembled WGS sequence"/>
</dbReference>
<dbReference type="PANTHER" id="PTHR46577">
    <property type="entry name" value="HTH-TYPE TRANSCRIPTIONAL REGULATORY PROTEIN GABR"/>
    <property type="match status" value="1"/>
</dbReference>
<keyword evidence="2" id="KW-0663">Pyridoxal phosphate</keyword>
<keyword evidence="5" id="KW-0804">Transcription</keyword>
<dbReference type="SUPFAM" id="SSF46785">
    <property type="entry name" value="Winged helix' DNA-binding domain"/>
    <property type="match status" value="1"/>
</dbReference>
<dbReference type="Gene3D" id="3.40.640.10">
    <property type="entry name" value="Type I PLP-dependent aspartate aminotransferase-like (Major domain)"/>
    <property type="match status" value="1"/>
</dbReference>
<dbReference type="GO" id="GO:0003677">
    <property type="term" value="F:DNA binding"/>
    <property type="evidence" value="ECO:0007669"/>
    <property type="project" value="UniProtKB-KW"/>
</dbReference>
<comment type="similarity">
    <text evidence="1">In the C-terminal section; belongs to the class-I pyridoxal-phosphate-dependent aminotransferase family.</text>
</comment>
<dbReference type="InterPro" id="IPR036390">
    <property type="entry name" value="WH_DNA-bd_sf"/>
</dbReference>
<dbReference type="InterPro" id="IPR036388">
    <property type="entry name" value="WH-like_DNA-bd_sf"/>
</dbReference>
<evidence type="ECO:0000256" key="2">
    <source>
        <dbReference type="ARBA" id="ARBA00022898"/>
    </source>
</evidence>
<keyword evidence="7" id="KW-0032">Aminotransferase</keyword>
<name>A0A9D2J8Q5_9FIRM</name>
<dbReference type="Pfam" id="PF00392">
    <property type="entry name" value="GntR"/>
    <property type="match status" value="1"/>
</dbReference>
<evidence type="ECO:0000256" key="4">
    <source>
        <dbReference type="ARBA" id="ARBA00023125"/>
    </source>
</evidence>
<proteinExistence type="inferred from homology"/>
<dbReference type="InterPro" id="IPR004839">
    <property type="entry name" value="Aminotransferase_I/II_large"/>
</dbReference>
<protein>
    <submittedName>
        <fullName evidence="7">PLP-dependent aminotransferase family protein</fullName>
    </submittedName>
</protein>
<keyword evidence="3" id="KW-0805">Transcription regulation</keyword>
<dbReference type="InterPro" id="IPR051446">
    <property type="entry name" value="HTH_trans_reg/aminotransferase"/>
</dbReference>
<dbReference type="CDD" id="cd00609">
    <property type="entry name" value="AAT_like"/>
    <property type="match status" value="1"/>
</dbReference>
<gene>
    <name evidence="7" type="ORF">H9968_12060</name>
</gene>
<comment type="caution">
    <text evidence="7">The sequence shown here is derived from an EMBL/GenBank/DDBJ whole genome shotgun (WGS) entry which is preliminary data.</text>
</comment>
<sequence length="467" mass="53867">MLTYSFNDIGTTPLYEHLYKCIKNDIVNGMLSADTKLPSKRSFAKNLGVSPITVENAYAQLLSEGYIYSVAKKGYYVADFSPEFTTLPAPAEKPAALQETRPQYFADFSSNQTRPDHFPFSVWAKLMRETLQERNAELMTKSPCGGIYELREAIAGHLRQFRDIHVQPEQIFIGAGTEYLYGLLVQLLGFDKVYAIENPGYEKIAQIYDSHQVDYRFVDMDSQGIRIDRLEESGADVVHISPSHHFPTGIITPVSRRYELLGWAAKSESRYIIEDDYDSEFRLTGRPIPALQSIDIMEKVIYINTFSKSLSSTLRISYMVLPPSLAARFMQRMSFYSCTVSNFEQYALMRFIREGYFEKHINRMRNSYHKKRDYLLETIKKSPLSSYVTITEEDAGLHFLMRIDTEIPDTVIMERALARGLRLTSLSQYFHQPPEDVEHIFIINYSYLETEHIPGAVELLYRCLETE</sequence>
<dbReference type="GO" id="GO:0003700">
    <property type="term" value="F:DNA-binding transcription factor activity"/>
    <property type="evidence" value="ECO:0007669"/>
    <property type="project" value="InterPro"/>
</dbReference>
<evidence type="ECO:0000256" key="1">
    <source>
        <dbReference type="ARBA" id="ARBA00005384"/>
    </source>
</evidence>
<dbReference type="GO" id="GO:0008483">
    <property type="term" value="F:transaminase activity"/>
    <property type="evidence" value="ECO:0007669"/>
    <property type="project" value="UniProtKB-KW"/>
</dbReference>
<dbReference type="InterPro" id="IPR000524">
    <property type="entry name" value="Tscrpt_reg_HTH_GntR"/>
</dbReference>
<dbReference type="Pfam" id="PF00155">
    <property type="entry name" value="Aminotran_1_2"/>
    <property type="match status" value="1"/>
</dbReference>
<dbReference type="PROSITE" id="PS50949">
    <property type="entry name" value="HTH_GNTR"/>
    <property type="match status" value="1"/>
</dbReference>
<keyword evidence="7" id="KW-0808">Transferase</keyword>
<dbReference type="CDD" id="cd07377">
    <property type="entry name" value="WHTH_GntR"/>
    <property type="match status" value="1"/>
</dbReference>
<reference evidence="7" key="1">
    <citation type="journal article" date="2021" name="PeerJ">
        <title>Extensive microbial diversity within the chicken gut microbiome revealed by metagenomics and culture.</title>
        <authorList>
            <person name="Gilroy R."/>
            <person name="Ravi A."/>
            <person name="Getino M."/>
            <person name="Pursley I."/>
            <person name="Horton D.L."/>
            <person name="Alikhan N.F."/>
            <person name="Baker D."/>
            <person name="Gharbi K."/>
            <person name="Hall N."/>
            <person name="Watson M."/>
            <person name="Adriaenssens E.M."/>
            <person name="Foster-Nyarko E."/>
            <person name="Jarju S."/>
            <person name="Secka A."/>
            <person name="Antonio M."/>
            <person name="Oren A."/>
            <person name="Chaudhuri R.R."/>
            <person name="La Ragione R."/>
            <person name="Hildebrand F."/>
            <person name="Pallen M.J."/>
        </authorList>
    </citation>
    <scope>NUCLEOTIDE SEQUENCE</scope>
    <source>
        <strain evidence="7">CHK179-28034</strain>
    </source>
</reference>
<reference evidence="7" key="2">
    <citation type="submission" date="2021-04" db="EMBL/GenBank/DDBJ databases">
        <authorList>
            <person name="Gilroy R."/>
        </authorList>
    </citation>
    <scope>NUCLEOTIDE SEQUENCE</scope>
    <source>
        <strain evidence="7">CHK179-28034</strain>
    </source>
</reference>
<dbReference type="SMART" id="SM00345">
    <property type="entry name" value="HTH_GNTR"/>
    <property type="match status" value="1"/>
</dbReference>
<evidence type="ECO:0000256" key="5">
    <source>
        <dbReference type="ARBA" id="ARBA00023163"/>
    </source>
</evidence>
<evidence type="ECO:0000313" key="8">
    <source>
        <dbReference type="Proteomes" id="UP000824049"/>
    </source>
</evidence>
<dbReference type="EMBL" id="DXBR01000109">
    <property type="protein sequence ID" value="HIZ40628.1"/>
    <property type="molecule type" value="Genomic_DNA"/>
</dbReference>
<evidence type="ECO:0000256" key="3">
    <source>
        <dbReference type="ARBA" id="ARBA00023015"/>
    </source>
</evidence>
<dbReference type="GO" id="GO:0030170">
    <property type="term" value="F:pyridoxal phosphate binding"/>
    <property type="evidence" value="ECO:0007669"/>
    <property type="project" value="InterPro"/>
</dbReference>